<accession>A0A8X6KIT7</accession>
<reference evidence="1" key="1">
    <citation type="submission" date="2020-07" db="EMBL/GenBank/DDBJ databases">
        <title>Multicomponent nature underlies the extraordinary mechanical properties of spider dragline silk.</title>
        <authorList>
            <person name="Kono N."/>
            <person name="Nakamura H."/>
            <person name="Mori M."/>
            <person name="Yoshida Y."/>
            <person name="Ohtoshi R."/>
            <person name="Malay A.D."/>
            <person name="Moran D.A.P."/>
            <person name="Tomita M."/>
            <person name="Numata K."/>
            <person name="Arakawa K."/>
        </authorList>
    </citation>
    <scope>NUCLEOTIDE SEQUENCE</scope>
</reference>
<organism evidence="1 3">
    <name type="scientific">Trichonephila clavata</name>
    <name type="common">Joro spider</name>
    <name type="synonym">Nephila clavata</name>
    <dbReference type="NCBI Taxonomy" id="2740835"/>
    <lineage>
        <taxon>Eukaryota</taxon>
        <taxon>Metazoa</taxon>
        <taxon>Ecdysozoa</taxon>
        <taxon>Arthropoda</taxon>
        <taxon>Chelicerata</taxon>
        <taxon>Arachnida</taxon>
        <taxon>Araneae</taxon>
        <taxon>Araneomorphae</taxon>
        <taxon>Entelegynae</taxon>
        <taxon>Araneoidea</taxon>
        <taxon>Nephilidae</taxon>
        <taxon>Trichonephila</taxon>
    </lineage>
</organism>
<feature type="non-terminal residue" evidence="1">
    <location>
        <position position="1"/>
    </location>
</feature>
<comment type="caution">
    <text evidence="1">The sequence shown here is derived from an EMBL/GenBank/DDBJ whole genome shotgun (WGS) entry which is preliminary data.</text>
</comment>
<evidence type="ECO:0000313" key="2">
    <source>
        <dbReference type="EMBL" id="GFQ90451.1"/>
    </source>
</evidence>
<keyword evidence="3" id="KW-1185">Reference proteome</keyword>
<evidence type="ECO:0000313" key="1">
    <source>
        <dbReference type="EMBL" id="GFQ75214.1"/>
    </source>
</evidence>
<proteinExistence type="predicted"/>
<sequence>KKNIAYGGIGEFRQI</sequence>
<name>A0A8X6KIT7_TRICU</name>
<evidence type="ECO:0000313" key="3">
    <source>
        <dbReference type="Proteomes" id="UP000887116"/>
    </source>
</evidence>
<dbReference type="EMBL" id="BMAO01013694">
    <property type="protein sequence ID" value="GFQ90451.1"/>
    <property type="molecule type" value="Genomic_DNA"/>
</dbReference>
<protein>
    <submittedName>
        <fullName evidence="1">Uncharacterized protein</fullName>
    </submittedName>
</protein>
<dbReference type="Proteomes" id="UP000887116">
    <property type="component" value="Unassembled WGS sequence"/>
</dbReference>
<gene>
    <name evidence="1" type="ORF">TNCT_102561</name>
    <name evidence="2" type="ORF">TNCT_116541</name>
</gene>
<dbReference type="EMBL" id="BMAO01021537">
    <property type="protein sequence ID" value="GFQ75214.1"/>
    <property type="molecule type" value="Genomic_DNA"/>
</dbReference>